<reference evidence="1 2" key="1">
    <citation type="journal article" date="2016" name="Nat. Commun.">
        <title>Thousands of microbial genomes shed light on interconnected biogeochemical processes in an aquifer system.</title>
        <authorList>
            <person name="Anantharaman K."/>
            <person name="Brown C.T."/>
            <person name="Hug L.A."/>
            <person name="Sharon I."/>
            <person name="Castelle C.J."/>
            <person name="Probst A.J."/>
            <person name="Thomas B.C."/>
            <person name="Singh A."/>
            <person name="Wilkins M.J."/>
            <person name="Karaoz U."/>
            <person name="Brodie E.L."/>
            <person name="Williams K.H."/>
            <person name="Hubbard S.S."/>
            <person name="Banfield J.F."/>
        </authorList>
    </citation>
    <scope>NUCLEOTIDE SEQUENCE [LARGE SCALE GENOMIC DNA]</scope>
</reference>
<dbReference type="STRING" id="1798661.A3D65_04485"/>
<proteinExistence type="predicted"/>
<evidence type="ECO:0000313" key="1">
    <source>
        <dbReference type="EMBL" id="OGZ10806.1"/>
    </source>
</evidence>
<dbReference type="AlphaFoldDB" id="A0A1G2DB15"/>
<evidence type="ECO:0000313" key="2">
    <source>
        <dbReference type="Proteomes" id="UP000177996"/>
    </source>
</evidence>
<dbReference type="GO" id="GO:0006355">
    <property type="term" value="P:regulation of DNA-templated transcription"/>
    <property type="evidence" value="ECO:0007669"/>
    <property type="project" value="InterPro"/>
</dbReference>
<organism evidence="1 2">
    <name type="scientific">Candidatus Lloydbacteria bacterium RIFCSPHIGHO2_02_FULL_50_13</name>
    <dbReference type="NCBI Taxonomy" id="1798661"/>
    <lineage>
        <taxon>Bacteria</taxon>
        <taxon>Candidatus Lloydiibacteriota</taxon>
    </lineage>
</organism>
<gene>
    <name evidence="1" type="ORF">A3D65_04485</name>
</gene>
<dbReference type="Gene3D" id="1.10.1220.10">
    <property type="entry name" value="Met repressor-like"/>
    <property type="match status" value="1"/>
</dbReference>
<name>A0A1G2DB15_9BACT</name>
<dbReference type="EMBL" id="MHLL01000002">
    <property type="protein sequence ID" value="OGZ10806.1"/>
    <property type="molecule type" value="Genomic_DNA"/>
</dbReference>
<sequence>MIKTNKALRDDAKRVASALGVPLTTVINAYLKQFVRERQITVSLEPRPTAKKLAEWEATIKEADKEKNPKYYTDVEELLRDLKLV</sequence>
<dbReference type="InterPro" id="IPR013321">
    <property type="entry name" value="Arc_rbn_hlx_hlx"/>
</dbReference>
<accession>A0A1G2DB15</accession>
<dbReference type="Proteomes" id="UP000177996">
    <property type="component" value="Unassembled WGS sequence"/>
</dbReference>
<comment type="caution">
    <text evidence="1">The sequence shown here is derived from an EMBL/GenBank/DDBJ whole genome shotgun (WGS) entry which is preliminary data.</text>
</comment>
<protein>
    <submittedName>
        <fullName evidence="1">Uncharacterized protein</fullName>
    </submittedName>
</protein>